<evidence type="ECO:0000259" key="1">
    <source>
        <dbReference type="PROSITE" id="PS50404"/>
    </source>
</evidence>
<dbReference type="InterPro" id="IPR010987">
    <property type="entry name" value="Glutathione-S-Trfase_C-like"/>
</dbReference>
<protein>
    <recommendedName>
        <fullName evidence="5">GST N-terminal domain-containing protein</fullName>
    </recommendedName>
</protein>
<evidence type="ECO:0000259" key="2">
    <source>
        <dbReference type="PROSITE" id="PS50405"/>
    </source>
</evidence>
<keyword evidence="4" id="KW-1185">Reference proteome</keyword>
<gene>
    <name evidence="3" type="ORF">PV07_06309</name>
</gene>
<dbReference type="InterPro" id="IPR036282">
    <property type="entry name" value="Glutathione-S-Trfase_C_sf"/>
</dbReference>
<organism evidence="3 4">
    <name type="scientific">Cladophialophora immunda</name>
    <dbReference type="NCBI Taxonomy" id="569365"/>
    <lineage>
        <taxon>Eukaryota</taxon>
        <taxon>Fungi</taxon>
        <taxon>Dikarya</taxon>
        <taxon>Ascomycota</taxon>
        <taxon>Pezizomycotina</taxon>
        <taxon>Eurotiomycetes</taxon>
        <taxon>Chaetothyriomycetidae</taxon>
        <taxon>Chaetothyriales</taxon>
        <taxon>Herpotrichiellaceae</taxon>
        <taxon>Cladophialophora</taxon>
    </lineage>
</organism>
<dbReference type="Gene3D" id="1.20.1050.10">
    <property type="match status" value="1"/>
</dbReference>
<dbReference type="SFLD" id="SFLDS00019">
    <property type="entry name" value="Glutathione_Transferase_(cytos"/>
    <property type="match status" value="1"/>
</dbReference>
<evidence type="ECO:0008006" key="5">
    <source>
        <dbReference type="Google" id="ProtNLM"/>
    </source>
</evidence>
<dbReference type="CDD" id="cd00570">
    <property type="entry name" value="GST_N_family"/>
    <property type="match status" value="1"/>
</dbReference>
<dbReference type="SFLD" id="SFLDG00358">
    <property type="entry name" value="Main_(cytGST)"/>
    <property type="match status" value="1"/>
</dbReference>
<dbReference type="PANTHER" id="PTHR43968">
    <property type="match status" value="1"/>
</dbReference>
<dbReference type="InterPro" id="IPR050983">
    <property type="entry name" value="GST_Omega/HSP26"/>
</dbReference>
<accession>A0A0D2CHJ6</accession>
<dbReference type="Proteomes" id="UP000054466">
    <property type="component" value="Unassembled WGS sequence"/>
</dbReference>
<dbReference type="VEuPathDB" id="FungiDB:PV07_06309"/>
<dbReference type="OrthoDB" id="202840at2759"/>
<dbReference type="GeneID" id="27345503"/>
<evidence type="ECO:0000313" key="3">
    <source>
        <dbReference type="EMBL" id="KIW30573.1"/>
    </source>
</evidence>
<dbReference type="Gene3D" id="3.40.30.10">
    <property type="entry name" value="Glutaredoxin"/>
    <property type="match status" value="1"/>
</dbReference>
<dbReference type="PANTHER" id="PTHR43968:SF8">
    <property type="entry name" value="S-TRANSFERASE, PUTATIVE (AFU_ORTHOLOGUE AFUA_2G00590)-RELATED"/>
    <property type="match status" value="1"/>
</dbReference>
<dbReference type="SUPFAM" id="SSF52833">
    <property type="entry name" value="Thioredoxin-like"/>
    <property type="match status" value="1"/>
</dbReference>
<dbReference type="AlphaFoldDB" id="A0A0D2CHJ6"/>
<feature type="domain" description="GST N-terminal" evidence="1">
    <location>
        <begin position="12"/>
        <end position="91"/>
    </location>
</feature>
<dbReference type="GO" id="GO:0005737">
    <property type="term" value="C:cytoplasm"/>
    <property type="evidence" value="ECO:0007669"/>
    <property type="project" value="TreeGrafter"/>
</dbReference>
<dbReference type="InterPro" id="IPR036249">
    <property type="entry name" value="Thioredoxin-like_sf"/>
</dbReference>
<dbReference type="EMBL" id="KN847042">
    <property type="protein sequence ID" value="KIW30573.1"/>
    <property type="molecule type" value="Genomic_DNA"/>
</dbReference>
<dbReference type="STRING" id="569365.A0A0D2CHJ6"/>
<feature type="domain" description="GST C-terminal" evidence="2">
    <location>
        <begin position="96"/>
        <end position="240"/>
    </location>
</feature>
<dbReference type="PROSITE" id="PS50405">
    <property type="entry name" value="GST_CTER"/>
    <property type="match status" value="1"/>
</dbReference>
<proteinExistence type="predicted"/>
<dbReference type="InterPro" id="IPR004045">
    <property type="entry name" value="Glutathione_S-Trfase_N"/>
</dbReference>
<dbReference type="RefSeq" id="XP_016250789.1">
    <property type="nucleotide sequence ID" value="XM_016393270.1"/>
</dbReference>
<dbReference type="Pfam" id="PF13409">
    <property type="entry name" value="GST_N_2"/>
    <property type="match status" value="1"/>
</dbReference>
<dbReference type="InterPro" id="IPR040079">
    <property type="entry name" value="Glutathione_S-Trfase"/>
</dbReference>
<evidence type="ECO:0000313" key="4">
    <source>
        <dbReference type="Proteomes" id="UP000054466"/>
    </source>
</evidence>
<dbReference type="SUPFAM" id="SSF47616">
    <property type="entry name" value="GST C-terminal domain-like"/>
    <property type="match status" value="1"/>
</dbReference>
<reference evidence="3 4" key="1">
    <citation type="submission" date="2015-01" db="EMBL/GenBank/DDBJ databases">
        <title>The Genome Sequence of Cladophialophora immunda CBS83496.</title>
        <authorList>
            <consortium name="The Broad Institute Genomics Platform"/>
            <person name="Cuomo C."/>
            <person name="de Hoog S."/>
            <person name="Gorbushina A."/>
            <person name="Stielow B."/>
            <person name="Teixiera M."/>
            <person name="Abouelleil A."/>
            <person name="Chapman S.B."/>
            <person name="Priest M."/>
            <person name="Young S.K."/>
            <person name="Wortman J."/>
            <person name="Nusbaum C."/>
            <person name="Birren B."/>
        </authorList>
    </citation>
    <scope>NUCLEOTIDE SEQUENCE [LARGE SCALE GENOMIC DNA]</scope>
    <source>
        <strain evidence="3 4">CBS 83496</strain>
    </source>
</reference>
<dbReference type="HOGENOM" id="CLU_074611_0_0_1"/>
<dbReference type="PROSITE" id="PS50404">
    <property type="entry name" value="GST_NTER"/>
    <property type="match status" value="1"/>
</dbReference>
<name>A0A0D2CHJ6_9EURO</name>
<sequence>MAATNGTNGAAPDIILYTNHGCPWAHRAHIALRELGLSYKEEIIDLDRPRDPWYLKVNPRGLVPSINYNGNVITESAVVTQFLADAHPSPLLPPTGPVGAALTRARVAFFVDAFISKALPQIFAGQRAQTEADKDAAAQDLVAALVKEVEPLFNWGGQGNGPYFGGSDRLTLAEVQTGPFLLRLLAFTKPEYGILSPKLDALLAEKTPKFLAWASKVVQEPSVTYIWNEKAVADRTKARFAKLAAAEKKL</sequence>